<evidence type="ECO:0000313" key="3">
    <source>
        <dbReference type="Proteomes" id="UP001497744"/>
    </source>
</evidence>
<keyword evidence="2" id="KW-0808">Transferase</keyword>
<gene>
    <name evidence="2" type="ORF">BcabD6B2_34480</name>
</gene>
<organism evidence="2 3">
    <name type="scientific">Babesia caballi</name>
    <dbReference type="NCBI Taxonomy" id="5871"/>
    <lineage>
        <taxon>Eukaryota</taxon>
        <taxon>Sar</taxon>
        <taxon>Alveolata</taxon>
        <taxon>Apicomplexa</taxon>
        <taxon>Aconoidasida</taxon>
        <taxon>Piroplasmida</taxon>
        <taxon>Babesiidae</taxon>
        <taxon>Babesia</taxon>
    </lineage>
</organism>
<feature type="region of interest" description="Disordered" evidence="1">
    <location>
        <begin position="98"/>
        <end position="124"/>
    </location>
</feature>
<dbReference type="GO" id="GO:0008483">
    <property type="term" value="F:transaminase activity"/>
    <property type="evidence" value="ECO:0007669"/>
    <property type="project" value="UniProtKB-KW"/>
</dbReference>
<keyword evidence="2" id="KW-0032">Aminotransferase</keyword>
<sequence>MAHRCQRAQHQRVRRSEIAAKAEQHLGGALHVLVVAQPRDLGVYALRHSKVHGPTVAGEAAAEEVQQVEGVADAETLPGGVPQLRVVATAEAELRQRRRQVRRAGAPQQHGLEPPSVRRQRRPRGVEVVGQELGERACEMAERAPGAHREGTVQDGEAERRQQVPLHLHRYDQPAGAALLQPVGKRQVQLRISVQNPGATPYQQPVVAQQCGH</sequence>
<comment type="caution">
    <text evidence="2">The sequence shown here is derived from an EMBL/GenBank/DDBJ whole genome shotgun (WGS) entry which is preliminary data.</text>
</comment>
<evidence type="ECO:0000313" key="2">
    <source>
        <dbReference type="EMBL" id="GIX64013.1"/>
    </source>
</evidence>
<evidence type="ECO:0000256" key="1">
    <source>
        <dbReference type="SAM" id="MobiDB-lite"/>
    </source>
</evidence>
<keyword evidence="3" id="KW-1185">Reference proteome</keyword>
<accession>A0AAV4LVJ9</accession>
<dbReference type="AlphaFoldDB" id="A0AAV4LVJ9"/>
<proteinExistence type="predicted"/>
<dbReference type="GeneID" id="94195494"/>
<dbReference type="Proteomes" id="UP001497744">
    <property type="component" value="Unassembled WGS sequence"/>
</dbReference>
<name>A0AAV4LVJ9_BABCB</name>
<protein>
    <submittedName>
        <fullName evidence="2">dTDP-4-dehydro-6-deoxyglucose aminotransferase</fullName>
    </submittedName>
</protein>
<dbReference type="EMBL" id="BPLF01000003">
    <property type="protein sequence ID" value="GIX64013.1"/>
    <property type="molecule type" value="Genomic_DNA"/>
</dbReference>
<reference evidence="2 3" key="1">
    <citation type="submission" date="2021-06" db="EMBL/GenBank/DDBJ databases">
        <title>Genome sequence of Babesia caballi.</title>
        <authorList>
            <person name="Yamagishi J."/>
            <person name="Kidaka T."/>
            <person name="Ochi A."/>
        </authorList>
    </citation>
    <scope>NUCLEOTIDE SEQUENCE [LARGE SCALE GENOMIC DNA]</scope>
    <source>
        <strain evidence="2">USDA-D6B2</strain>
    </source>
</reference>
<dbReference type="RefSeq" id="XP_067716082.1">
    <property type="nucleotide sequence ID" value="XM_067859981.1"/>
</dbReference>